<gene>
    <name evidence="7" type="ORF">SAMN05920897_11935</name>
</gene>
<evidence type="ECO:0000256" key="3">
    <source>
        <dbReference type="ARBA" id="ARBA00022989"/>
    </source>
</evidence>
<feature type="transmembrane region" description="Helical" evidence="5">
    <location>
        <begin position="116"/>
        <end position="136"/>
    </location>
</feature>
<dbReference type="EMBL" id="FTMS01000019">
    <property type="protein sequence ID" value="SIQ95005.1"/>
    <property type="molecule type" value="Genomic_DNA"/>
</dbReference>
<dbReference type="AlphaFoldDB" id="A0A1N6WYA8"/>
<dbReference type="InterPro" id="IPR000515">
    <property type="entry name" value="MetI-like"/>
</dbReference>
<dbReference type="RefSeq" id="WP_076489751.1">
    <property type="nucleotide sequence ID" value="NZ_FTMS01000019.1"/>
</dbReference>
<dbReference type="PROSITE" id="PS50928">
    <property type="entry name" value="ABC_TM1"/>
    <property type="match status" value="1"/>
</dbReference>
<protein>
    <recommendedName>
        <fullName evidence="6">ABC transmembrane type-1 domain-containing protein</fullName>
    </recommendedName>
</protein>
<evidence type="ECO:0000256" key="1">
    <source>
        <dbReference type="ARBA" id="ARBA00004141"/>
    </source>
</evidence>
<name>A0A1N6WYA8_9SPIO</name>
<accession>A0A1N6WYA8</accession>
<evidence type="ECO:0000256" key="5">
    <source>
        <dbReference type="SAM" id="Phobius"/>
    </source>
</evidence>
<evidence type="ECO:0000256" key="2">
    <source>
        <dbReference type="ARBA" id="ARBA00022692"/>
    </source>
</evidence>
<reference evidence="7 8" key="1">
    <citation type="submission" date="2017-01" db="EMBL/GenBank/DDBJ databases">
        <authorList>
            <person name="Mah S.A."/>
            <person name="Swanson W.J."/>
            <person name="Moy G.W."/>
            <person name="Vacquier V.D."/>
        </authorList>
    </citation>
    <scope>NUCLEOTIDE SEQUENCE [LARGE SCALE GENOMIC DNA]</scope>
    <source>
        <strain evidence="7 8">ASpG1</strain>
    </source>
</reference>
<evidence type="ECO:0000313" key="7">
    <source>
        <dbReference type="EMBL" id="SIQ95005.1"/>
    </source>
</evidence>
<keyword evidence="8" id="KW-1185">Reference proteome</keyword>
<comment type="subcellular location">
    <subcellularLocation>
        <location evidence="1">Membrane</location>
        <topology evidence="1">Multi-pass membrane protein</topology>
    </subcellularLocation>
</comment>
<evidence type="ECO:0000259" key="6">
    <source>
        <dbReference type="PROSITE" id="PS50928"/>
    </source>
</evidence>
<proteinExistence type="predicted"/>
<feature type="domain" description="ABC transmembrane type-1" evidence="6">
    <location>
        <begin position="119"/>
        <end position="246"/>
    </location>
</feature>
<keyword evidence="4 5" id="KW-0472">Membrane</keyword>
<feature type="transmembrane region" description="Helical" evidence="5">
    <location>
        <begin position="20"/>
        <end position="42"/>
    </location>
</feature>
<feature type="transmembrane region" description="Helical" evidence="5">
    <location>
        <begin position="62"/>
        <end position="86"/>
    </location>
</feature>
<feature type="transmembrane region" description="Helical" evidence="5">
    <location>
        <begin position="181"/>
        <end position="204"/>
    </location>
</feature>
<sequence length="246" mass="26204">MNILTVFKESITASRDNPLLFVPMLASLVFSMIVNLVFAGSAMPMLGNLSGEQIAANPERALAGAGAAIGGIMIVSTISSFVSFLAHGMTVGMADMALKGESVTLQTGWDRLVSRIIPLVITSVMVIVIVMFGFILLILPGLIAAFFLMFALVAVMLENFSAGKALGHSIKTVKKNMGAALITLLLILGLTFPVLVLNFAIVFIPILGVILSTILFSIYTAFITILLVRVYHSLDVQSDRSPEVEA</sequence>
<keyword evidence="2 5" id="KW-0812">Transmembrane</keyword>
<keyword evidence="3 5" id="KW-1133">Transmembrane helix</keyword>
<dbReference type="GO" id="GO:0016020">
    <property type="term" value="C:membrane"/>
    <property type="evidence" value="ECO:0007669"/>
    <property type="project" value="UniProtKB-SubCell"/>
</dbReference>
<feature type="transmembrane region" description="Helical" evidence="5">
    <location>
        <begin position="142"/>
        <end position="160"/>
    </location>
</feature>
<organism evidence="7 8">
    <name type="scientific">Alkalispirochaeta americana</name>
    <dbReference type="NCBI Taxonomy" id="159291"/>
    <lineage>
        <taxon>Bacteria</taxon>
        <taxon>Pseudomonadati</taxon>
        <taxon>Spirochaetota</taxon>
        <taxon>Spirochaetia</taxon>
        <taxon>Spirochaetales</taxon>
        <taxon>Spirochaetaceae</taxon>
        <taxon>Alkalispirochaeta</taxon>
    </lineage>
</organism>
<evidence type="ECO:0000256" key="4">
    <source>
        <dbReference type="ARBA" id="ARBA00023136"/>
    </source>
</evidence>
<dbReference type="GO" id="GO:0055085">
    <property type="term" value="P:transmembrane transport"/>
    <property type="evidence" value="ECO:0007669"/>
    <property type="project" value="InterPro"/>
</dbReference>
<dbReference type="Proteomes" id="UP000186400">
    <property type="component" value="Unassembled WGS sequence"/>
</dbReference>
<dbReference type="OrthoDB" id="370200at2"/>
<feature type="transmembrane region" description="Helical" evidence="5">
    <location>
        <begin position="210"/>
        <end position="231"/>
    </location>
</feature>
<evidence type="ECO:0000313" key="8">
    <source>
        <dbReference type="Proteomes" id="UP000186400"/>
    </source>
</evidence>